<gene>
    <name evidence="1" type="ORF">FBR43_14825</name>
</gene>
<reference evidence="1 2" key="1">
    <citation type="submission" date="2019-04" db="EMBL/GenBank/DDBJ databases">
        <authorList>
            <person name="Yang Y."/>
            <person name="Wei D."/>
        </authorList>
    </citation>
    <scope>NUCLEOTIDE SEQUENCE [LARGE SCALE GENOMIC DNA]</scope>
    <source>
        <strain evidence="1 2">L-1-4w-11</strain>
    </source>
</reference>
<evidence type="ECO:0000313" key="2">
    <source>
        <dbReference type="Proteomes" id="UP000309138"/>
    </source>
</evidence>
<dbReference type="Proteomes" id="UP000309138">
    <property type="component" value="Unassembled WGS sequence"/>
</dbReference>
<accession>A0A4U1L6B3</accession>
<organism evidence="1 2">
    <name type="scientific">Sphingomonas baiyangensis</name>
    <dbReference type="NCBI Taxonomy" id="2572576"/>
    <lineage>
        <taxon>Bacteria</taxon>
        <taxon>Pseudomonadati</taxon>
        <taxon>Pseudomonadota</taxon>
        <taxon>Alphaproteobacteria</taxon>
        <taxon>Sphingomonadales</taxon>
        <taxon>Sphingomonadaceae</taxon>
        <taxon>Sphingomonas</taxon>
    </lineage>
</organism>
<dbReference type="EMBL" id="SWKR01000002">
    <property type="protein sequence ID" value="TKD51873.1"/>
    <property type="molecule type" value="Genomic_DNA"/>
</dbReference>
<dbReference type="InterPro" id="IPR039498">
    <property type="entry name" value="NTP_transf_5"/>
</dbReference>
<protein>
    <recommendedName>
        <fullName evidence="3">Nucleotidyltransferase family protein</fullName>
    </recommendedName>
</protein>
<evidence type="ECO:0008006" key="3">
    <source>
        <dbReference type="Google" id="ProtNLM"/>
    </source>
</evidence>
<dbReference type="OrthoDB" id="7866545at2"/>
<dbReference type="AlphaFoldDB" id="A0A4U1L6B3"/>
<proteinExistence type="predicted"/>
<name>A0A4U1L6B3_9SPHN</name>
<keyword evidence="2" id="KW-1185">Reference proteome</keyword>
<dbReference type="Pfam" id="PF14907">
    <property type="entry name" value="NTP_transf_5"/>
    <property type="match status" value="1"/>
</dbReference>
<sequence length="416" mass="46022">MIAYPACAMTDAAAPIEQLLIDLMRAPDSVAGERLAALDAANRDALVGLARRSRCAPYLAHVLDTRGDFALPDGLHALRERGMFRALAIGRECAHIHAMLADAGIDHVFLKGVALAFRDYAQPWMRPMRDIDILIEPGRLDDAYSLLHRAGGGIERFAHVPPEMQRDGKHLPPVHSPGRVVPVELHYRMLSPKLALPAAALAHLEAAVWQGRERVRIGEADVPVPRDEILLAHLLIHGMLDHELNNGPLFLADLVALLRARPPHRERWVALVERTGLQHMVALAASMLPGDAREALAVDAASVTVVDDATVRALMFQPERYRAQVKVMASLADDRIGSRVALAARKLFVSRAALTGQWRFEGHAPGTEPRSMIGFRLWYMATKLRQFFRRRSRSEDATLQSLRRFRAQLSAPPGDA</sequence>
<comment type="caution">
    <text evidence="1">The sequence shown here is derived from an EMBL/GenBank/DDBJ whole genome shotgun (WGS) entry which is preliminary data.</text>
</comment>
<evidence type="ECO:0000313" key="1">
    <source>
        <dbReference type="EMBL" id="TKD51873.1"/>
    </source>
</evidence>